<dbReference type="InterPro" id="IPR018097">
    <property type="entry name" value="EGF_Ca-bd_CS"/>
</dbReference>
<dbReference type="InterPro" id="IPR001304">
    <property type="entry name" value="C-type_lectin-like"/>
</dbReference>
<dbReference type="EMBL" id="AAKN02012572">
    <property type="status" value="NOT_ANNOTATED_CDS"/>
    <property type="molecule type" value="Genomic_DNA"/>
</dbReference>
<evidence type="ECO:0000256" key="9">
    <source>
        <dbReference type="ARBA" id="ARBA00022734"/>
    </source>
</evidence>
<dbReference type="GeneID" id="100723204"/>
<sequence>MRLGSGGRWRRQSPCQSCWGSILGAPGSTAGSQGPSCCRRCRCGHCGAPGLLRRGLGGGMASCWDLLLLLLLVQPWVGAAASTAEATTEAVVCAGTACYTAHWGRLSPADAQGFCRQNGGNLATVKSEEEARLTQRALAQLLRSRAPLAARMGKFWVGLQREKGKCLDPELPLKGFSWVGGGEDTEYTNWQKDLKSSCLSQRCVALTLDLSEIPQPDRLPKWSDGPCGSSSNPGSNTEGFVCKFSFKGMCRPLALGGPGQVNYSTPFRATTSSLDAVPFGSLANVACEVGAELQSYELLCREKATQVFDWGITGPVCVNPELGCSFNNGGCEQDCFEGGAGSFRCGCRPGFRLRDDLVSCASRNPCSSNPCKGEATCILGSQGDSYTCHCSPGYQLDASQLKCVDVDECQDAPCAQDCVNTDGSFRCECWVGYTAGGPGEEACVDVDECALDPAPCTQHCTNTPGSFHCSCQPGYAPSGENATQCEDEDECAGPTGNPCQGPCSNVPGSFHCGCLAGWTLGPDGFSCIPDPASSVSLAGLLPEDEPARKWNTLSPTSLPATSMPPTSTPQDVPASSRGSDSFSTGILTTGRASLPSEVPTPSAYPKAPTPNGHPDLGMELSTPLSKAAAGHGQPLGEDGEDGQRLLLFYILGTVVAISLLLALALGILVCRKRRAKREIKEKKPQNAADSYTWVPERAEGRENQYSPTPGSDC</sequence>
<dbReference type="InterPro" id="IPR016187">
    <property type="entry name" value="CTDL_fold"/>
</dbReference>
<evidence type="ECO:0000259" key="19">
    <source>
        <dbReference type="PROSITE" id="PS50041"/>
    </source>
</evidence>
<keyword evidence="11 17" id="KW-1133">Transmembrane helix</keyword>
<dbReference type="KEGG" id="cpoc:100723204"/>
<keyword evidence="7 17" id="KW-0812">Transmembrane</keyword>
<evidence type="ECO:0000256" key="13">
    <source>
        <dbReference type="ARBA" id="ARBA00023157"/>
    </source>
</evidence>
<dbReference type="InParanoid" id="H0W139"/>
<dbReference type="PROSITE" id="PS50026">
    <property type="entry name" value="EGF_3"/>
    <property type="match status" value="3"/>
</dbReference>
<dbReference type="Bgee" id="ENSCPOG00000010252">
    <property type="expression patterns" value="Expressed in heart left ventricle and 12 other cell types or tissues"/>
</dbReference>
<feature type="domain" description="EGF-like" evidence="18">
    <location>
        <begin position="362"/>
        <end position="400"/>
    </location>
</feature>
<evidence type="ECO:0000256" key="15">
    <source>
        <dbReference type="PROSITE-ProRule" id="PRU00076"/>
    </source>
</evidence>
<dbReference type="Gene3D" id="3.10.100.10">
    <property type="entry name" value="Mannose-Binding Protein A, subunit A"/>
    <property type="match status" value="1"/>
</dbReference>
<dbReference type="OrthoDB" id="10045365at2759"/>
<protein>
    <submittedName>
        <fullName evidence="20">CD93 molecule</fullName>
    </submittedName>
</protein>
<feature type="compositionally biased region" description="Polar residues" evidence="16">
    <location>
        <begin position="551"/>
        <end position="570"/>
    </location>
</feature>
<dbReference type="eggNOG" id="ENOG502QUVB">
    <property type="taxonomic scope" value="Eukaryota"/>
</dbReference>
<dbReference type="GO" id="GO:0001849">
    <property type="term" value="F:complement component C1q complex binding"/>
    <property type="evidence" value="ECO:0007669"/>
    <property type="project" value="Ensembl"/>
</dbReference>
<keyword evidence="12 17" id="KW-0472">Membrane</keyword>
<dbReference type="SMART" id="SM00179">
    <property type="entry name" value="EGF_CA"/>
    <property type="match status" value="5"/>
</dbReference>
<evidence type="ECO:0000256" key="14">
    <source>
        <dbReference type="ARBA" id="ARBA00023180"/>
    </source>
</evidence>
<dbReference type="PANTHER" id="PTHR14789">
    <property type="entry name" value="CHONDROLECTIN VARIANT CHODLFDELTAE"/>
    <property type="match status" value="1"/>
</dbReference>
<feature type="domain" description="EGF-like" evidence="18">
    <location>
        <begin position="445"/>
        <end position="486"/>
    </location>
</feature>
<dbReference type="GO" id="GO:0001525">
    <property type="term" value="P:angiogenesis"/>
    <property type="evidence" value="ECO:0007669"/>
    <property type="project" value="Ensembl"/>
</dbReference>
<dbReference type="STRING" id="10141.ENSCPOP00000016677"/>
<dbReference type="Pfam" id="PF00059">
    <property type="entry name" value="Lectin_C"/>
    <property type="match status" value="1"/>
</dbReference>
<dbReference type="HOGENOM" id="CLU_027075_1_0_1"/>
<dbReference type="InterPro" id="IPR016186">
    <property type="entry name" value="C-type_lectin-like/link_sf"/>
</dbReference>
<keyword evidence="3" id="KW-0964">Secreted</keyword>
<name>H0W139_CAVPO</name>
<evidence type="ECO:0000256" key="4">
    <source>
        <dbReference type="ARBA" id="ARBA00022530"/>
    </source>
</evidence>
<dbReference type="Ensembl" id="ENSCPOT00000020934.2">
    <property type="protein sequence ID" value="ENSCPOP00000016677.2"/>
    <property type="gene ID" value="ENSCPOG00000010252.4"/>
</dbReference>
<organism evidence="20 21">
    <name type="scientific">Cavia porcellus</name>
    <name type="common">Guinea pig</name>
    <dbReference type="NCBI Taxonomy" id="10141"/>
    <lineage>
        <taxon>Eukaryota</taxon>
        <taxon>Metazoa</taxon>
        <taxon>Chordata</taxon>
        <taxon>Craniata</taxon>
        <taxon>Vertebrata</taxon>
        <taxon>Euteleostomi</taxon>
        <taxon>Mammalia</taxon>
        <taxon>Eutheria</taxon>
        <taxon>Euarchontoglires</taxon>
        <taxon>Glires</taxon>
        <taxon>Rodentia</taxon>
        <taxon>Hystricomorpha</taxon>
        <taxon>Caviidae</taxon>
        <taxon>Cavia</taxon>
    </lineage>
</organism>
<dbReference type="GeneTree" id="ENSGT00940000156996"/>
<evidence type="ECO:0000256" key="12">
    <source>
        <dbReference type="ARBA" id="ARBA00023136"/>
    </source>
</evidence>
<proteinExistence type="predicted"/>
<dbReference type="InterPro" id="IPR026823">
    <property type="entry name" value="cEGF"/>
</dbReference>
<evidence type="ECO:0000256" key="5">
    <source>
        <dbReference type="ARBA" id="ARBA00022536"/>
    </source>
</evidence>
<evidence type="ECO:0000313" key="21">
    <source>
        <dbReference type="Proteomes" id="UP000005447"/>
    </source>
</evidence>
<dbReference type="FunFam" id="2.10.25.10:FF:000014">
    <property type="entry name" value="Latent-transforming growth factor beta-binding protein 3"/>
    <property type="match status" value="1"/>
</dbReference>
<keyword evidence="14" id="KW-0325">Glycoprotein</keyword>
<keyword evidence="9" id="KW-0430">Lectin</keyword>
<comment type="subcellular location">
    <subcellularLocation>
        <location evidence="1">Membrane</location>
        <topology evidence="1">Single-pass type I membrane protein</topology>
    </subcellularLocation>
    <subcellularLocation>
        <location evidence="2">Secreted</location>
        <location evidence="2">Extracellular space</location>
        <location evidence="2">Extracellular matrix</location>
    </subcellularLocation>
</comment>
<evidence type="ECO:0000259" key="18">
    <source>
        <dbReference type="PROSITE" id="PS50026"/>
    </source>
</evidence>
<dbReference type="InterPro" id="IPR001881">
    <property type="entry name" value="EGF-like_Ca-bd_dom"/>
</dbReference>
<dbReference type="PROSITE" id="PS01186">
    <property type="entry name" value="EGF_2"/>
    <property type="match status" value="1"/>
</dbReference>
<feature type="compositionally biased region" description="Polar residues" evidence="16">
    <location>
        <begin position="576"/>
        <end position="591"/>
    </location>
</feature>
<feature type="disulfide bond" evidence="15">
    <location>
        <begin position="371"/>
        <end position="388"/>
    </location>
</feature>
<dbReference type="PROSITE" id="PS50041">
    <property type="entry name" value="C_TYPE_LECTIN_2"/>
    <property type="match status" value="1"/>
</dbReference>
<feature type="domain" description="EGF-like" evidence="18">
    <location>
        <begin position="405"/>
        <end position="439"/>
    </location>
</feature>
<feature type="compositionally biased region" description="Polar residues" evidence="16">
    <location>
        <begin position="703"/>
        <end position="713"/>
    </location>
</feature>
<dbReference type="Pfam" id="PF07645">
    <property type="entry name" value="EGF_CA"/>
    <property type="match status" value="2"/>
</dbReference>
<dbReference type="FunFam" id="2.10.25.10:FF:000809">
    <property type="entry name" value="Complement component C1q receptor"/>
    <property type="match status" value="1"/>
</dbReference>
<dbReference type="GO" id="GO:0038023">
    <property type="term" value="F:signaling receptor activity"/>
    <property type="evidence" value="ECO:0007669"/>
    <property type="project" value="Ensembl"/>
</dbReference>
<evidence type="ECO:0000256" key="16">
    <source>
        <dbReference type="SAM" id="MobiDB-lite"/>
    </source>
</evidence>
<keyword evidence="13 15" id="KW-1015">Disulfide bond</keyword>
<dbReference type="AlphaFoldDB" id="H0W139"/>
<dbReference type="GO" id="GO:0009986">
    <property type="term" value="C:cell surface"/>
    <property type="evidence" value="ECO:0007669"/>
    <property type="project" value="Ensembl"/>
</dbReference>
<feature type="region of interest" description="Disordered" evidence="16">
    <location>
        <begin position="678"/>
        <end position="713"/>
    </location>
</feature>
<dbReference type="SUPFAM" id="SSF56436">
    <property type="entry name" value="C-type lectin-like"/>
    <property type="match status" value="1"/>
</dbReference>
<evidence type="ECO:0000256" key="17">
    <source>
        <dbReference type="SAM" id="Phobius"/>
    </source>
</evidence>
<feature type="region of interest" description="Disordered" evidence="16">
    <location>
        <begin position="547"/>
        <end position="620"/>
    </location>
</feature>
<evidence type="ECO:0000256" key="10">
    <source>
        <dbReference type="ARBA" id="ARBA00022737"/>
    </source>
</evidence>
<keyword evidence="21" id="KW-1185">Reference proteome</keyword>
<gene>
    <name evidence="20" type="primary">CD93</name>
</gene>
<dbReference type="GO" id="GO:0005886">
    <property type="term" value="C:plasma membrane"/>
    <property type="evidence" value="ECO:0007669"/>
    <property type="project" value="Ensembl"/>
</dbReference>
<keyword evidence="8" id="KW-0732">Signal</keyword>
<evidence type="ECO:0000256" key="11">
    <source>
        <dbReference type="ARBA" id="ARBA00022989"/>
    </source>
</evidence>
<dbReference type="InterPro" id="IPR049883">
    <property type="entry name" value="NOTCH1_EGF-like"/>
</dbReference>
<dbReference type="SUPFAM" id="SSF57196">
    <property type="entry name" value="EGF/Laminin"/>
    <property type="match status" value="5"/>
</dbReference>
<dbReference type="VEuPathDB" id="HostDB:ENSCPOG00000010252"/>
<reference evidence="20" key="2">
    <citation type="submission" date="2025-08" db="UniProtKB">
        <authorList>
            <consortium name="Ensembl"/>
        </authorList>
    </citation>
    <scope>IDENTIFICATION</scope>
    <source>
        <strain evidence="20">2N</strain>
    </source>
</reference>
<dbReference type="PROSITE" id="PS01187">
    <property type="entry name" value="EGF_CA"/>
    <property type="match status" value="2"/>
</dbReference>
<reference evidence="21" key="1">
    <citation type="journal article" date="2011" name="Nature">
        <title>A high-resolution map of human evolutionary constraint using 29 mammals.</title>
        <authorList>
            <person name="Lindblad-Toh K."/>
            <person name="Garber M."/>
            <person name="Zuk O."/>
            <person name="Lin M.F."/>
            <person name="Parker B.J."/>
            <person name="Washietl S."/>
            <person name="Kheradpour P."/>
            <person name="Ernst J."/>
            <person name="Jordan G."/>
            <person name="Mauceli E."/>
            <person name="Ward L.D."/>
            <person name="Lowe C.B."/>
            <person name="Holloway A.K."/>
            <person name="Clamp M."/>
            <person name="Gnerre S."/>
            <person name="Alfoldi J."/>
            <person name="Beal K."/>
            <person name="Chang J."/>
            <person name="Clawson H."/>
            <person name="Cuff J."/>
            <person name="Di Palma F."/>
            <person name="Fitzgerald S."/>
            <person name="Flicek P."/>
            <person name="Guttman M."/>
            <person name="Hubisz M.J."/>
            <person name="Jaffe D.B."/>
            <person name="Jungreis I."/>
            <person name="Kent W.J."/>
            <person name="Kostka D."/>
            <person name="Lara M."/>
            <person name="Martins A.L."/>
            <person name="Massingham T."/>
            <person name="Moltke I."/>
            <person name="Raney B.J."/>
            <person name="Rasmussen M.D."/>
            <person name="Robinson J."/>
            <person name="Stark A."/>
            <person name="Vilella A.J."/>
            <person name="Wen J."/>
            <person name="Xie X."/>
            <person name="Zody M.C."/>
            <person name="Baldwin J."/>
            <person name="Bloom T."/>
            <person name="Chin C.W."/>
            <person name="Heiman D."/>
            <person name="Nicol R."/>
            <person name="Nusbaum C."/>
            <person name="Young S."/>
            <person name="Wilkinson J."/>
            <person name="Worley K.C."/>
            <person name="Kovar C.L."/>
            <person name="Muzny D.M."/>
            <person name="Gibbs R.A."/>
            <person name="Cree A."/>
            <person name="Dihn H.H."/>
            <person name="Fowler G."/>
            <person name="Jhangiani S."/>
            <person name="Joshi V."/>
            <person name="Lee S."/>
            <person name="Lewis L.R."/>
            <person name="Nazareth L.V."/>
            <person name="Okwuonu G."/>
            <person name="Santibanez J."/>
            <person name="Warren W.C."/>
            <person name="Mardis E.R."/>
            <person name="Weinstock G.M."/>
            <person name="Wilson R.K."/>
            <person name="Delehaunty K."/>
            <person name="Dooling D."/>
            <person name="Fronik C."/>
            <person name="Fulton L."/>
            <person name="Fulton B."/>
            <person name="Graves T."/>
            <person name="Minx P."/>
            <person name="Sodergren E."/>
            <person name="Birney E."/>
            <person name="Margulies E.H."/>
            <person name="Herrero J."/>
            <person name="Green E.D."/>
            <person name="Haussler D."/>
            <person name="Siepel A."/>
            <person name="Goldman N."/>
            <person name="Pollard K.S."/>
            <person name="Pedersen J.S."/>
            <person name="Lander E.S."/>
            <person name="Kellis M."/>
        </authorList>
    </citation>
    <scope>NUCLEOTIDE SEQUENCE [LARGE SCALE GENOMIC DNA]</scope>
    <source>
        <strain evidence="21">2N</strain>
    </source>
</reference>
<dbReference type="FunCoup" id="H0W139">
    <property type="interactions" value="150"/>
</dbReference>
<dbReference type="Gene3D" id="2.10.25.10">
    <property type="entry name" value="Laminin"/>
    <property type="match status" value="5"/>
</dbReference>
<evidence type="ECO:0000256" key="7">
    <source>
        <dbReference type="ARBA" id="ARBA00022692"/>
    </source>
</evidence>
<dbReference type="SMART" id="SM00034">
    <property type="entry name" value="CLECT"/>
    <property type="match status" value="1"/>
</dbReference>
<dbReference type="GO" id="GO:0031410">
    <property type="term" value="C:cytoplasmic vesicle"/>
    <property type="evidence" value="ECO:0007669"/>
    <property type="project" value="Ensembl"/>
</dbReference>
<keyword evidence="4" id="KW-0272">Extracellular matrix</keyword>
<dbReference type="FunFam" id="2.10.25.10:FF:000606">
    <property type="entry name" value="Complement component C1q receptor"/>
    <property type="match status" value="1"/>
</dbReference>
<dbReference type="Pfam" id="PF12662">
    <property type="entry name" value="cEGF"/>
    <property type="match status" value="1"/>
</dbReference>
<feature type="domain" description="C-type lectin" evidence="19">
    <location>
        <begin position="94"/>
        <end position="227"/>
    </location>
</feature>
<dbReference type="InterPro" id="IPR000152">
    <property type="entry name" value="EGF-type_Asp/Asn_hydroxyl_site"/>
</dbReference>
<dbReference type="PANTHER" id="PTHR14789:SF8">
    <property type="entry name" value="C-TYPE LECTIN DOMAIN FAMILY 14 MEMBER A PRECURSOR-RELATED"/>
    <property type="match status" value="1"/>
</dbReference>
<evidence type="ECO:0000256" key="6">
    <source>
        <dbReference type="ARBA" id="ARBA00022553"/>
    </source>
</evidence>
<dbReference type="CTD" id="22918"/>
<keyword evidence="6" id="KW-0597">Phosphoprotein</keyword>
<evidence type="ECO:0000256" key="2">
    <source>
        <dbReference type="ARBA" id="ARBA00004498"/>
    </source>
</evidence>
<accession>H0W139</accession>
<dbReference type="GO" id="GO:0098609">
    <property type="term" value="P:cell-cell adhesion"/>
    <property type="evidence" value="ECO:0007669"/>
    <property type="project" value="Ensembl"/>
</dbReference>
<reference evidence="20" key="3">
    <citation type="submission" date="2025-09" db="UniProtKB">
        <authorList>
            <consortium name="Ensembl"/>
        </authorList>
    </citation>
    <scope>IDENTIFICATION</scope>
    <source>
        <strain evidence="20">2N</strain>
    </source>
</reference>
<dbReference type="RefSeq" id="XP_003476418.2">
    <property type="nucleotide sequence ID" value="XM_003476370.5"/>
</dbReference>
<feature type="transmembrane region" description="Helical" evidence="17">
    <location>
        <begin position="646"/>
        <end position="670"/>
    </location>
</feature>
<evidence type="ECO:0000256" key="3">
    <source>
        <dbReference type="ARBA" id="ARBA00022525"/>
    </source>
</evidence>
<keyword evidence="5 15" id="KW-0245">EGF-like domain</keyword>
<dbReference type="OMA" id="YTNWHKE"/>
<dbReference type="GO" id="GO:0005509">
    <property type="term" value="F:calcium ion binding"/>
    <property type="evidence" value="ECO:0007669"/>
    <property type="project" value="InterPro"/>
</dbReference>
<keyword evidence="10" id="KW-0677">Repeat</keyword>
<comment type="caution">
    <text evidence="15">Lacks conserved residue(s) required for the propagation of feature annotation.</text>
</comment>
<dbReference type="GO" id="GO:0030246">
    <property type="term" value="F:carbohydrate binding"/>
    <property type="evidence" value="ECO:0007669"/>
    <property type="project" value="UniProtKB-KW"/>
</dbReference>
<dbReference type="InterPro" id="IPR000742">
    <property type="entry name" value="EGF"/>
</dbReference>
<dbReference type="SMART" id="SM00181">
    <property type="entry name" value="EGF"/>
    <property type="match status" value="5"/>
</dbReference>
<evidence type="ECO:0000313" key="20">
    <source>
        <dbReference type="Ensembl" id="ENSCPOP00000016677.2"/>
    </source>
</evidence>
<evidence type="ECO:0000256" key="1">
    <source>
        <dbReference type="ARBA" id="ARBA00004479"/>
    </source>
</evidence>
<dbReference type="InterPro" id="IPR051505">
    <property type="entry name" value="C-type_lectin_domain"/>
</dbReference>
<dbReference type="PROSITE" id="PS00010">
    <property type="entry name" value="ASX_HYDROXYL"/>
    <property type="match status" value="2"/>
</dbReference>
<evidence type="ECO:0000256" key="8">
    <source>
        <dbReference type="ARBA" id="ARBA00022729"/>
    </source>
</evidence>
<dbReference type="Proteomes" id="UP000005447">
    <property type="component" value="Unassembled WGS sequence"/>
</dbReference>
<dbReference type="CDD" id="cd00054">
    <property type="entry name" value="EGF_CA"/>
    <property type="match status" value="3"/>
</dbReference>